<dbReference type="GO" id="GO:0008104">
    <property type="term" value="P:intracellular protein localization"/>
    <property type="evidence" value="ECO:0000318"/>
    <property type="project" value="GO_Central"/>
</dbReference>
<evidence type="ECO:0000313" key="6">
    <source>
        <dbReference type="Proteomes" id="UP000000305"/>
    </source>
</evidence>
<dbReference type="Proteomes" id="UP000000305">
    <property type="component" value="Unassembled WGS sequence"/>
</dbReference>
<dbReference type="GO" id="GO:0003924">
    <property type="term" value="F:GTPase activity"/>
    <property type="evidence" value="ECO:0000318"/>
    <property type="project" value="GO_Central"/>
</dbReference>
<dbReference type="AlphaFoldDB" id="E9H0H8"/>
<keyword evidence="1" id="KW-0342">GTP-binding</keyword>
<feature type="coiled-coil region" evidence="2">
    <location>
        <begin position="707"/>
        <end position="734"/>
    </location>
</feature>
<dbReference type="Pfam" id="PF00735">
    <property type="entry name" value="Septin"/>
    <property type="match status" value="1"/>
</dbReference>
<proteinExistence type="inferred from homology"/>
<dbReference type="GO" id="GO:0005940">
    <property type="term" value="C:septin ring"/>
    <property type="evidence" value="ECO:0000318"/>
    <property type="project" value="GO_Central"/>
</dbReference>
<evidence type="ECO:0000256" key="1">
    <source>
        <dbReference type="RuleBase" id="RU004560"/>
    </source>
</evidence>
<evidence type="ECO:0000259" key="4">
    <source>
        <dbReference type="Pfam" id="PF00735"/>
    </source>
</evidence>
<dbReference type="eggNOG" id="ENOG502QTS0">
    <property type="taxonomic scope" value="Eukaryota"/>
</dbReference>
<gene>
    <name evidence="5" type="ORF">DAPPUDRAFT_251468</name>
</gene>
<comment type="similarity">
    <text evidence="1">Belongs to the TRAFAC class TrmE-Era-EngA-EngB-Septin-like GTPase superfamily. Septin GTPase family.</text>
</comment>
<dbReference type="Gene3D" id="3.40.50.300">
    <property type="entry name" value="P-loop containing nucleotide triphosphate hydrolases"/>
    <property type="match status" value="1"/>
</dbReference>
<feature type="compositionally biased region" description="Polar residues" evidence="3">
    <location>
        <begin position="135"/>
        <end position="145"/>
    </location>
</feature>
<dbReference type="InterPro" id="IPR027417">
    <property type="entry name" value="P-loop_NTPase"/>
</dbReference>
<sequence>MRYFTDMDYFQIQYEILGQLFENARDNASEIVRIYFTMIGHKDFQSSNLIYLNQKAVLLLSPEVVDVLKNNRLDAFSYLLVANNLLNLEDVKEDLLNGDVLAKATPSNSIRRLKAELGLATNLMDQIAAVPDTSKPISPQQQLPENASVAPTVPDDKTHPINQQQQPKEDATAANLCENIQRESIAAEVINRLPFEIKNECTESTDVEGVTLYKLKLTQVPTYTESSSMVKRFSFGEPILTDRKRKTILLMGATGSGKTTMINAMINYVLGVEWDDPFRFILVDEELRGASQANSQTQGVTAYDLHYRNGFRIPFSLTIVDTPGFGDTGGMERDKEITSAIQEFFKHQNGIQELDAVGFVVQSSLVRLTASQKYIFNSVLSIFGKDIEENIRFLVTFSDGRQPLVLDAINEAQLPCRMDSKGLPSHQKFNNGAVFISQSDEDDMSPVEWKNAMKNFKLFFEEINEMPTKSLQMTNQVLEDREQLEIYLDFMLGGIEKQLMKVDELCKTKDLVAINRDKIQANQNFEMSVPVSKKVKMPTDRLAMNCTKCETTCHYPCEPSLLTGFCSAFWKSEGIVIQNDFIVLANTLINAAKNLAAPKCKICPGRCSDGLHRNEHFKWTFIQVEEMRTFYDIRNNYEDATKKKMDAETLVKAVETEVEKLKEETIKNMNGITYLHNKLKAIALHGNPLSTFEYIQMMVDNAERDQKPGCREKIQNLQELLELAKNNGNNIDDDEKFVKQFTSLNSSS</sequence>
<keyword evidence="6" id="KW-1185">Reference proteome</keyword>
<reference evidence="5 6" key="1">
    <citation type="journal article" date="2011" name="Science">
        <title>The ecoresponsive genome of Daphnia pulex.</title>
        <authorList>
            <person name="Colbourne J.K."/>
            <person name="Pfrender M.E."/>
            <person name="Gilbert D."/>
            <person name="Thomas W.K."/>
            <person name="Tucker A."/>
            <person name="Oakley T.H."/>
            <person name="Tokishita S."/>
            <person name="Aerts A."/>
            <person name="Arnold G.J."/>
            <person name="Basu M.K."/>
            <person name="Bauer D.J."/>
            <person name="Caceres C.E."/>
            <person name="Carmel L."/>
            <person name="Casola C."/>
            <person name="Choi J.H."/>
            <person name="Detter J.C."/>
            <person name="Dong Q."/>
            <person name="Dusheyko S."/>
            <person name="Eads B.D."/>
            <person name="Frohlich T."/>
            <person name="Geiler-Samerotte K.A."/>
            <person name="Gerlach D."/>
            <person name="Hatcher P."/>
            <person name="Jogdeo S."/>
            <person name="Krijgsveld J."/>
            <person name="Kriventseva E.V."/>
            <person name="Kultz D."/>
            <person name="Laforsch C."/>
            <person name="Lindquist E."/>
            <person name="Lopez J."/>
            <person name="Manak J.R."/>
            <person name="Muller J."/>
            <person name="Pangilinan J."/>
            <person name="Patwardhan R.P."/>
            <person name="Pitluck S."/>
            <person name="Pritham E.J."/>
            <person name="Rechtsteiner A."/>
            <person name="Rho M."/>
            <person name="Rogozin I.B."/>
            <person name="Sakarya O."/>
            <person name="Salamov A."/>
            <person name="Schaack S."/>
            <person name="Shapiro H."/>
            <person name="Shiga Y."/>
            <person name="Skalitzky C."/>
            <person name="Smith Z."/>
            <person name="Souvorov A."/>
            <person name="Sung W."/>
            <person name="Tang Z."/>
            <person name="Tsuchiya D."/>
            <person name="Tu H."/>
            <person name="Vos H."/>
            <person name="Wang M."/>
            <person name="Wolf Y.I."/>
            <person name="Yamagata H."/>
            <person name="Yamada T."/>
            <person name="Ye Y."/>
            <person name="Shaw J.R."/>
            <person name="Andrews J."/>
            <person name="Crease T.J."/>
            <person name="Tang H."/>
            <person name="Lucas S.M."/>
            <person name="Robertson H.M."/>
            <person name="Bork P."/>
            <person name="Koonin E.V."/>
            <person name="Zdobnov E.M."/>
            <person name="Grigoriev I.V."/>
            <person name="Lynch M."/>
            <person name="Boore J.L."/>
        </authorList>
    </citation>
    <scope>NUCLEOTIDE SEQUENCE [LARGE SCALE GENOMIC DNA]</scope>
</reference>
<dbReference type="HOGENOM" id="CLU_018951_2_0_1"/>
<dbReference type="EMBL" id="GL732580">
    <property type="protein sequence ID" value="EFX74807.1"/>
    <property type="molecule type" value="Genomic_DNA"/>
</dbReference>
<dbReference type="CDD" id="cd00882">
    <property type="entry name" value="Ras_like_GTPase"/>
    <property type="match status" value="1"/>
</dbReference>
<keyword evidence="2" id="KW-0175">Coiled coil</keyword>
<dbReference type="STRING" id="6669.E9H0H8"/>
<dbReference type="InterPro" id="IPR030379">
    <property type="entry name" value="G_SEPTIN_dom"/>
</dbReference>
<dbReference type="GO" id="GO:0005525">
    <property type="term" value="F:GTP binding"/>
    <property type="evidence" value="ECO:0007669"/>
    <property type="project" value="UniProtKB-KW"/>
</dbReference>
<name>E9H0H8_DAPPU</name>
<dbReference type="GO" id="GO:0031105">
    <property type="term" value="C:septin complex"/>
    <property type="evidence" value="ECO:0000318"/>
    <property type="project" value="GO_Central"/>
</dbReference>
<keyword evidence="1" id="KW-0547">Nucleotide-binding</keyword>
<evidence type="ECO:0000256" key="2">
    <source>
        <dbReference type="SAM" id="Coils"/>
    </source>
</evidence>
<organism evidence="5 6">
    <name type="scientific">Daphnia pulex</name>
    <name type="common">Water flea</name>
    <dbReference type="NCBI Taxonomy" id="6669"/>
    <lineage>
        <taxon>Eukaryota</taxon>
        <taxon>Metazoa</taxon>
        <taxon>Ecdysozoa</taxon>
        <taxon>Arthropoda</taxon>
        <taxon>Crustacea</taxon>
        <taxon>Branchiopoda</taxon>
        <taxon>Diplostraca</taxon>
        <taxon>Cladocera</taxon>
        <taxon>Anomopoda</taxon>
        <taxon>Daphniidae</taxon>
        <taxon>Daphnia</taxon>
    </lineage>
</organism>
<dbReference type="GO" id="GO:0060090">
    <property type="term" value="F:molecular adaptor activity"/>
    <property type="evidence" value="ECO:0000318"/>
    <property type="project" value="GO_Central"/>
</dbReference>
<feature type="domain" description="Septin-type G" evidence="4">
    <location>
        <begin position="247"/>
        <end position="329"/>
    </location>
</feature>
<dbReference type="FunFam" id="3.40.50.300:FF:002049">
    <property type="entry name" value="Si:ch73-170d6.2"/>
    <property type="match status" value="1"/>
</dbReference>
<accession>E9H0H8</accession>
<dbReference type="PANTHER" id="PTHR32046">
    <property type="entry name" value="G DOMAIN-CONTAINING PROTEIN"/>
    <property type="match status" value="1"/>
</dbReference>
<feature type="coiled-coil region" evidence="2">
    <location>
        <begin position="637"/>
        <end position="664"/>
    </location>
</feature>
<feature type="region of interest" description="Disordered" evidence="3">
    <location>
        <begin position="133"/>
        <end position="170"/>
    </location>
</feature>
<evidence type="ECO:0000256" key="3">
    <source>
        <dbReference type="SAM" id="MobiDB-lite"/>
    </source>
</evidence>
<dbReference type="PANTHER" id="PTHR32046:SF14">
    <property type="match status" value="1"/>
</dbReference>
<dbReference type="PhylomeDB" id="E9H0H8"/>
<protein>
    <recommendedName>
        <fullName evidence="4">Septin-type G domain-containing protein</fullName>
    </recommendedName>
</protein>
<dbReference type="OrthoDB" id="6338326at2759"/>
<dbReference type="GO" id="GO:0032153">
    <property type="term" value="C:cell division site"/>
    <property type="evidence" value="ECO:0000318"/>
    <property type="project" value="GO_Central"/>
</dbReference>
<dbReference type="GO" id="GO:0015630">
    <property type="term" value="C:microtubule cytoskeleton"/>
    <property type="evidence" value="ECO:0000318"/>
    <property type="project" value="GO_Central"/>
</dbReference>
<evidence type="ECO:0000313" key="5">
    <source>
        <dbReference type="EMBL" id="EFX74807.1"/>
    </source>
</evidence>
<dbReference type="KEGG" id="dpx:DAPPUDRAFT_251468"/>
<dbReference type="OMA" id="TIVHMED"/>
<dbReference type="InParanoid" id="E9H0H8"/>
<dbReference type="SUPFAM" id="SSF52540">
    <property type="entry name" value="P-loop containing nucleoside triphosphate hydrolases"/>
    <property type="match status" value="2"/>
</dbReference>
<dbReference type="GO" id="GO:0061640">
    <property type="term" value="P:cytoskeleton-dependent cytokinesis"/>
    <property type="evidence" value="ECO:0000318"/>
    <property type="project" value="GO_Central"/>
</dbReference>